<reference evidence="3" key="1">
    <citation type="submission" date="2021-06" db="EMBL/GenBank/DDBJ databases">
        <title>Comparative genomics, transcriptomics and evolutionary studies reveal genomic signatures of adaptation to plant cell wall in hemibiotrophic fungi.</title>
        <authorList>
            <consortium name="DOE Joint Genome Institute"/>
            <person name="Baroncelli R."/>
            <person name="Diaz J.F."/>
            <person name="Benocci T."/>
            <person name="Peng M."/>
            <person name="Battaglia E."/>
            <person name="Haridas S."/>
            <person name="Andreopoulos W."/>
            <person name="Labutti K."/>
            <person name="Pangilinan J."/>
            <person name="Floch G.L."/>
            <person name="Makela M.R."/>
            <person name="Henrissat B."/>
            <person name="Grigoriev I.V."/>
            <person name="Crouch J.A."/>
            <person name="De Vries R.P."/>
            <person name="Sukno S.A."/>
            <person name="Thon M.R."/>
        </authorList>
    </citation>
    <scope>NUCLEOTIDE SEQUENCE</scope>
    <source>
        <strain evidence="3">MAFF235873</strain>
    </source>
</reference>
<name>A0AAD9M2U1_9PEZI</name>
<sequence>MTSRPPPLGTSANPPPAVHELYGAAVPTPFAPTPDVDTAIVSDHGGNNDDDDDDDGGGGGNSDDDGNNDDDGYASASDAGVAEYDTYSLTPSVTDFVYQDGRSFHRFREGRYPFPNDAPEQRRELIKHDAMMLLCGLRLHYAPLRSPQRILDVGTGVGAWVEEMGDKYPGAAVIGLDLSPIQFLMQPPNVTFIIDDAEDEWNDPPNTLDFVRLGNMAPSIRDWPKLFRSAYTSLKPGGWIELHEFRWTYGCDDGTMPADYAPARMVELLTEALRRADTDMHAAERNPARLRDTGFVDIRHVVKKVPVGSWPTDDTKKLIGMLTHDVIYEGLEAITLRPFVNILKWSHGEVASFLDEVRRDLENTSVHSYVYFHILFGQKPNSP</sequence>
<dbReference type="InterPro" id="IPR029063">
    <property type="entry name" value="SAM-dependent_MTases_sf"/>
</dbReference>
<dbReference type="CDD" id="cd02440">
    <property type="entry name" value="AdoMet_MTases"/>
    <property type="match status" value="1"/>
</dbReference>
<keyword evidence="3" id="KW-0489">Methyltransferase</keyword>
<dbReference type="AlphaFoldDB" id="A0AAD9M2U1"/>
<keyword evidence="3" id="KW-0808">Transferase</keyword>
<protein>
    <submittedName>
        <fullName evidence="3">Methyltransferase domain-containing protein</fullName>
    </submittedName>
</protein>
<dbReference type="EMBL" id="MU842908">
    <property type="protein sequence ID" value="KAK2026758.1"/>
    <property type="molecule type" value="Genomic_DNA"/>
</dbReference>
<evidence type="ECO:0000256" key="2">
    <source>
        <dbReference type="SAM" id="MobiDB-lite"/>
    </source>
</evidence>
<dbReference type="Gene3D" id="3.40.50.150">
    <property type="entry name" value="Vaccinia Virus protein VP39"/>
    <property type="match status" value="1"/>
</dbReference>
<dbReference type="PANTHER" id="PTHR43591">
    <property type="entry name" value="METHYLTRANSFERASE"/>
    <property type="match status" value="1"/>
</dbReference>
<comment type="similarity">
    <text evidence="1">Belongs to the methyltransferase superfamily. LaeA methyltransferase family.</text>
</comment>
<proteinExistence type="inferred from homology"/>
<comment type="caution">
    <text evidence="3">The sequence shown here is derived from an EMBL/GenBank/DDBJ whole genome shotgun (WGS) entry which is preliminary data.</text>
</comment>
<dbReference type="Pfam" id="PF13489">
    <property type="entry name" value="Methyltransf_23"/>
    <property type="match status" value="1"/>
</dbReference>
<evidence type="ECO:0000313" key="3">
    <source>
        <dbReference type="EMBL" id="KAK2026758.1"/>
    </source>
</evidence>
<feature type="compositionally biased region" description="Pro residues" evidence="2">
    <location>
        <begin position="1"/>
        <end position="17"/>
    </location>
</feature>
<keyword evidence="4" id="KW-1185">Reference proteome</keyword>
<dbReference type="Proteomes" id="UP001232148">
    <property type="component" value="Unassembled WGS sequence"/>
</dbReference>
<feature type="region of interest" description="Disordered" evidence="2">
    <location>
        <begin position="1"/>
        <end position="76"/>
    </location>
</feature>
<organism evidence="3 4">
    <name type="scientific">Colletotrichum zoysiae</name>
    <dbReference type="NCBI Taxonomy" id="1216348"/>
    <lineage>
        <taxon>Eukaryota</taxon>
        <taxon>Fungi</taxon>
        <taxon>Dikarya</taxon>
        <taxon>Ascomycota</taxon>
        <taxon>Pezizomycotina</taxon>
        <taxon>Sordariomycetes</taxon>
        <taxon>Hypocreomycetidae</taxon>
        <taxon>Glomerellales</taxon>
        <taxon>Glomerellaceae</taxon>
        <taxon>Colletotrichum</taxon>
        <taxon>Colletotrichum graminicola species complex</taxon>
    </lineage>
</organism>
<dbReference type="GO" id="GO:0008168">
    <property type="term" value="F:methyltransferase activity"/>
    <property type="evidence" value="ECO:0007669"/>
    <property type="project" value="UniProtKB-KW"/>
</dbReference>
<dbReference type="GO" id="GO:0032259">
    <property type="term" value="P:methylation"/>
    <property type="evidence" value="ECO:0007669"/>
    <property type="project" value="UniProtKB-KW"/>
</dbReference>
<evidence type="ECO:0000256" key="1">
    <source>
        <dbReference type="ARBA" id="ARBA00038158"/>
    </source>
</evidence>
<accession>A0AAD9M2U1</accession>
<evidence type="ECO:0000313" key="4">
    <source>
        <dbReference type="Proteomes" id="UP001232148"/>
    </source>
</evidence>
<dbReference type="PANTHER" id="PTHR43591:SF24">
    <property type="entry name" value="2-METHOXY-6-POLYPRENYL-1,4-BENZOQUINOL METHYLASE, MITOCHONDRIAL"/>
    <property type="match status" value="1"/>
</dbReference>
<dbReference type="SUPFAM" id="SSF53335">
    <property type="entry name" value="S-adenosyl-L-methionine-dependent methyltransferases"/>
    <property type="match status" value="1"/>
</dbReference>
<feature type="compositionally biased region" description="Acidic residues" evidence="2">
    <location>
        <begin position="48"/>
        <end position="72"/>
    </location>
</feature>
<gene>
    <name evidence="3" type="ORF">LX32DRAFT_622099</name>
</gene>